<dbReference type="InterPro" id="IPR001173">
    <property type="entry name" value="Glyco_trans_2-like"/>
</dbReference>
<accession>A0ABW1ZE85</accession>
<reference evidence="15" key="1">
    <citation type="journal article" date="2019" name="Int. J. Syst. Evol. Microbiol.">
        <title>The Global Catalogue of Microorganisms (GCM) 10K type strain sequencing project: providing services to taxonomists for standard genome sequencing and annotation.</title>
        <authorList>
            <consortium name="The Broad Institute Genomics Platform"/>
            <consortium name="The Broad Institute Genome Sequencing Center for Infectious Disease"/>
            <person name="Wu L."/>
            <person name="Ma J."/>
        </authorList>
    </citation>
    <scope>NUCLEOTIDE SEQUENCE [LARGE SCALE GENOMIC DNA]</scope>
    <source>
        <strain evidence="15">CGMCC 1.16026</strain>
    </source>
</reference>
<evidence type="ECO:0000313" key="14">
    <source>
        <dbReference type="EMBL" id="MFC6646745.1"/>
    </source>
</evidence>
<comment type="catalytic activity">
    <reaction evidence="12">
        <text>a di-trans,poly-cis-dolichyl phosphate + UDP-alpha-D-glucose = a di-trans,poly-cis-dolichyl beta-D-glucosyl phosphate + UDP</text>
        <dbReference type="Rhea" id="RHEA:15401"/>
        <dbReference type="Rhea" id="RHEA-COMP:19498"/>
        <dbReference type="Rhea" id="RHEA-COMP:19502"/>
        <dbReference type="ChEBI" id="CHEBI:57525"/>
        <dbReference type="ChEBI" id="CHEBI:57683"/>
        <dbReference type="ChEBI" id="CHEBI:58223"/>
        <dbReference type="ChEBI" id="CHEBI:58885"/>
        <dbReference type="EC" id="2.4.1.117"/>
    </reaction>
    <physiologicalReaction direction="left-to-right" evidence="12">
        <dbReference type="Rhea" id="RHEA:15402"/>
    </physiologicalReaction>
</comment>
<keyword evidence="10" id="KW-1133">Transmembrane helix</keyword>
<evidence type="ECO:0000256" key="4">
    <source>
        <dbReference type="ARBA" id="ARBA00012583"/>
    </source>
</evidence>
<evidence type="ECO:0000256" key="10">
    <source>
        <dbReference type="ARBA" id="ARBA00022989"/>
    </source>
</evidence>
<keyword evidence="8" id="KW-0256">Endoplasmic reticulum</keyword>
<dbReference type="GO" id="GO:0004581">
    <property type="term" value="F:dolichyl-phosphate beta-glucosyltransferase activity"/>
    <property type="evidence" value="ECO:0007669"/>
    <property type="project" value="UniProtKB-EC"/>
</dbReference>
<organism evidence="14 15">
    <name type="scientific">Granulicella cerasi</name>
    <dbReference type="NCBI Taxonomy" id="741063"/>
    <lineage>
        <taxon>Bacteria</taxon>
        <taxon>Pseudomonadati</taxon>
        <taxon>Acidobacteriota</taxon>
        <taxon>Terriglobia</taxon>
        <taxon>Terriglobales</taxon>
        <taxon>Acidobacteriaceae</taxon>
        <taxon>Granulicella</taxon>
    </lineage>
</organism>
<feature type="domain" description="Glycosyltransferase 2-like" evidence="13">
    <location>
        <begin position="18"/>
        <end position="186"/>
    </location>
</feature>
<name>A0ABW1ZE85_9BACT</name>
<keyword evidence="6 14" id="KW-0808">Transferase</keyword>
<protein>
    <recommendedName>
        <fullName evidence="4">dolichyl-phosphate beta-glucosyltransferase</fullName>
        <ecNumber evidence="4">2.4.1.117</ecNumber>
    </recommendedName>
</protein>
<dbReference type="EC" id="2.4.1.117" evidence="4"/>
<sequence>MTVSSSNPDMTERPPALSIVIPAYNEALRIEGTLERVVLAVAQRQWDAEVLVVDDGSSDETVEIVHHWMDRHHCIKLISNLGNRGKGFSIRNGLLQAQGRIVMFTDADLSAPIEEAERLFEALDAGADVAIGSRWLDKQRQIVHQPLYRRFFGRCFNMVTRLLIGLPYKDTQCGFKAFKREAAQVIFRLQTIERWGFDPEILFIARKLKYKIAEVPVTWGHDERSRISYLKDGLKMLEEMLQVRTNSVRGRYDEAIAAFRNTSTMVTPQVSVRTLLNAAEQAEAKR</sequence>
<dbReference type="Gene3D" id="3.90.550.10">
    <property type="entry name" value="Spore Coat Polysaccharide Biosynthesis Protein SpsA, Chain A"/>
    <property type="match status" value="1"/>
</dbReference>
<evidence type="ECO:0000256" key="9">
    <source>
        <dbReference type="ARBA" id="ARBA00022968"/>
    </source>
</evidence>
<comment type="subcellular location">
    <subcellularLocation>
        <location evidence="1">Endoplasmic reticulum membrane</location>
        <topology evidence="1">Single-pass membrane protein</topology>
    </subcellularLocation>
</comment>
<dbReference type="SUPFAM" id="SSF53448">
    <property type="entry name" value="Nucleotide-diphospho-sugar transferases"/>
    <property type="match status" value="1"/>
</dbReference>
<dbReference type="InterPro" id="IPR029044">
    <property type="entry name" value="Nucleotide-diphossugar_trans"/>
</dbReference>
<proteinExistence type="inferred from homology"/>
<gene>
    <name evidence="14" type="ORF">ACFQBQ_14350</name>
</gene>
<evidence type="ECO:0000256" key="8">
    <source>
        <dbReference type="ARBA" id="ARBA00022824"/>
    </source>
</evidence>
<evidence type="ECO:0000256" key="12">
    <source>
        <dbReference type="ARBA" id="ARBA00045097"/>
    </source>
</evidence>
<evidence type="ECO:0000256" key="1">
    <source>
        <dbReference type="ARBA" id="ARBA00004389"/>
    </source>
</evidence>
<evidence type="ECO:0000256" key="3">
    <source>
        <dbReference type="ARBA" id="ARBA00006739"/>
    </source>
</evidence>
<evidence type="ECO:0000256" key="2">
    <source>
        <dbReference type="ARBA" id="ARBA00004922"/>
    </source>
</evidence>
<keyword evidence="7" id="KW-0812">Transmembrane</keyword>
<keyword evidence="5 14" id="KW-0328">Glycosyltransferase</keyword>
<dbReference type="InterPro" id="IPR035518">
    <property type="entry name" value="DPG_synthase"/>
</dbReference>
<dbReference type="Pfam" id="PF00535">
    <property type="entry name" value="Glycos_transf_2"/>
    <property type="match status" value="1"/>
</dbReference>
<dbReference type="PANTHER" id="PTHR10859">
    <property type="entry name" value="GLYCOSYL TRANSFERASE"/>
    <property type="match status" value="1"/>
</dbReference>
<evidence type="ECO:0000256" key="6">
    <source>
        <dbReference type="ARBA" id="ARBA00022679"/>
    </source>
</evidence>
<evidence type="ECO:0000259" key="13">
    <source>
        <dbReference type="Pfam" id="PF00535"/>
    </source>
</evidence>
<evidence type="ECO:0000313" key="15">
    <source>
        <dbReference type="Proteomes" id="UP001596391"/>
    </source>
</evidence>
<comment type="similarity">
    <text evidence="3">Belongs to the glycosyltransferase 2 family.</text>
</comment>
<keyword evidence="15" id="KW-1185">Reference proteome</keyword>
<evidence type="ECO:0000256" key="11">
    <source>
        <dbReference type="ARBA" id="ARBA00023136"/>
    </source>
</evidence>
<dbReference type="CDD" id="cd04188">
    <property type="entry name" value="DPG_synthase"/>
    <property type="match status" value="1"/>
</dbReference>
<keyword evidence="9" id="KW-0735">Signal-anchor</keyword>
<comment type="pathway">
    <text evidence="2">Protein modification; protein glycosylation.</text>
</comment>
<dbReference type="PANTHER" id="PTHR10859:SF91">
    <property type="entry name" value="DOLICHYL-PHOSPHATE BETA-GLUCOSYLTRANSFERASE"/>
    <property type="match status" value="1"/>
</dbReference>
<evidence type="ECO:0000256" key="7">
    <source>
        <dbReference type="ARBA" id="ARBA00022692"/>
    </source>
</evidence>
<evidence type="ECO:0000256" key="5">
    <source>
        <dbReference type="ARBA" id="ARBA00022676"/>
    </source>
</evidence>
<comment type="caution">
    <text evidence="14">The sequence shown here is derived from an EMBL/GenBank/DDBJ whole genome shotgun (WGS) entry which is preliminary data.</text>
</comment>
<keyword evidence="11" id="KW-0472">Membrane</keyword>
<dbReference type="EMBL" id="JBHSWI010000001">
    <property type="protein sequence ID" value="MFC6646745.1"/>
    <property type="molecule type" value="Genomic_DNA"/>
</dbReference>
<dbReference type="RefSeq" id="WP_390235690.1">
    <property type="nucleotide sequence ID" value="NZ_JAGSYD010000001.1"/>
</dbReference>
<dbReference type="Proteomes" id="UP001596391">
    <property type="component" value="Unassembled WGS sequence"/>
</dbReference>